<dbReference type="InterPro" id="IPR051531">
    <property type="entry name" value="N-acetyltransferase"/>
</dbReference>
<keyword evidence="3" id="KW-1185">Reference proteome</keyword>
<dbReference type="AlphaFoldDB" id="A0A5J6WXZ3"/>
<dbReference type="Pfam" id="PF13302">
    <property type="entry name" value="Acetyltransf_3"/>
    <property type="match status" value="1"/>
</dbReference>
<dbReference type="EMBL" id="CP040449">
    <property type="protein sequence ID" value="QFI56089.1"/>
    <property type="molecule type" value="Genomic_DNA"/>
</dbReference>
<evidence type="ECO:0000259" key="1">
    <source>
        <dbReference type="PROSITE" id="PS51186"/>
    </source>
</evidence>
<reference evidence="2 3" key="1">
    <citation type="submission" date="2019-05" db="EMBL/GenBank/DDBJ databases">
        <title>OXA-830, a novel chromosomally encoded expanded-spectrum class D beta-lactamase in Aeromonas simiae.</title>
        <authorList>
            <person name="Zhou W."/>
            <person name="Chen Q."/>
        </authorList>
    </citation>
    <scope>NUCLEOTIDE SEQUENCE [LARGE SCALE GENOMIC DNA]</scope>
    <source>
        <strain evidence="2 3">A6</strain>
    </source>
</reference>
<feature type="domain" description="N-acetyltransferase" evidence="1">
    <location>
        <begin position="8"/>
        <end position="166"/>
    </location>
</feature>
<dbReference type="SUPFAM" id="SSF55729">
    <property type="entry name" value="Acyl-CoA N-acyltransferases (Nat)"/>
    <property type="match status" value="1"/>
</dbReference>
<dbReference type="PANTHER" id="PTHR43792:SF1">
    <property type="entry name" value="N-ACETYLTRANSFERASE DOMAIN-CONTAINING PROTEIN"/>
    <property type="match status" value="1"/>
</dbReference>
<dbReference type="PANTHER" id="PTHR43792">
    <property type="entry name" value="GNAT FAMILY, PUTATIVE (AFU_ORTHOLOGUE AFUA_3G00765)-RELATED-RELATED"/>
    <property type="match status" value="1"/>
</dbReference>
<evidence type="ECO:0000313" key="3">
    <source>
        <dbReference type="Proteomes" id="UP000594034"/>
    </source>
</evidence>
<dbReference type="GO" id="GO:0016747">
    <property type="term" value="F:acyltransferase activity, transferring groups other than amino-acyl groups"/>
    <property type="evidence" value="ECO:0007669"/>
    <property type="project" value="InterPro"/>
</dbReference>
<dbReference type="RefSeq" id="WP_193002410.1">
    <property type="nucleotide sequence ID" value="NZ_CP040449.1"/>
</dbReference>
<proteinExistence type="predicted"/>
<organism evidence="2 3">
    <name type="scientific">Aeromonas simiae</name>
    <dbReference type="NCBI Taxonomy" id="218936"/>
    <lineage>
        <taxon>Bacteria</taxon>
        <taxon>Pseudomonadati</taxon>
        <taxon>Pseudomonadota</taxon>
        <taxon>Gammaproteobacteria</taxon>
        <taxon>Aeromonadales</taxon>
        <taxon>Aeromonadaceae</taxon>
        <taxon>Aeromonas</taxon>
    </lineage>
</organism>
<accession>A0A5J6WXZ3</accession>
<protein>
    <submittedName>
        <fullName evidence="2">GNAT family N-acetyltransferase</fullName>
    </submittedName>
</protein>
<dbReference type="InterPro" id="IPR000182">
    <property type="entry name" value="GNAT_dom"/>
</dbReference>
<dbReference type="InterPro" id="IPR016181">
    <property type="entry name" value="Acyl_CoA_acyltransferase"/>
</dbReference>
<sequence>MHIESERLRLRELVAEDAPFILTLLNDPDFHRHIGDRGVRDLAAARDYIEQGPRLSYARHGFGLYLMERRSDGAAMGICGLVKRDHLPDVDIGYALLPAFRRQGYAMEAAQAALRDGRERLGIKRVVGIVSAGNRDSIALLERLGLHESGTVMMGEEACLLLVPATD</sequence>
<name>A0A5J6WXZ3_9GAMM</name>
<dbReference type="Proteomes" id="UP000594034">
    <property type="component" value="Chromosome"/>
</dbReference>
<gene>
    <name evidence="2" type="ORF">FE240_16265</name>
</gene>
<dbReference type="KEGG" id="asim:FE240_16265"/>
<keyword evidence="2" id="KW-0808">Transferase</keyword>
<evidence type="ECO:0000313" key="2">
    <source>
        <dbReference type="EMBL" id="QFI56089.1"/>
    </source>
</evidence>
<dbReference type="Gene3D" id="3.40.630.30">
    <property type="match status" value="1"/>
</dbReference>
<dbReference type="PROSITE" id="PS51186">
    <property type="entry name" value="GNAT"/>
    <property type="match status" value="1"/>
</dbReference>